<dbReference type="Proteomes" id="UP001165263">
    <property type="component" value="Unassembled WGS sequence"/>
</dbReference>
<dbReference type="InterPro" id="IPR000160">
    <property type="entry name" value="GGDEF_dom"/>
</dbReference>
<evidence type="ECO:0000256" key="1">
    <source>
        <dbReference type="ARBA" id="ARBA00012528"/>
    </source>
</evidence>
<protein>
    <recommendedName>
        <fullName evidence="1">diguanylate cyclase</fullName>
        <ecNumber evidence="1">2.7.7.65</ecNumber>
    </recommendedName>
</protein>
<proteinExistence type="predicted"/>
<dbReference type="EC" id="2.7.7.65" evidence="1"/>
<dbReference type="InterPro" id="IPR043128">
    <property type="entry name" value="Rev_trsase/Diguanyl_cyclase"/>
</dbReference>
<comment type="catalytic activity">
    <reaction evidence="2">
        <text>2 GTP = 3',3'-c-di-GMP + 2 diphosphate</text>
        <dbReference type="Rhea" id="RHEA:24898"/>
        <dbReference type="ChEBI" id="CHEBI:33019"/>
        <dbReference type="ChEBI" id="CHEBI:37565"/>
        <dbReference type="ChEBI" id="CHEBI:58805"/>
        <dbReference type="EC" id="2.7.7.65"/>
    </reaction>
</comment>
<feature type="domain" description="GGDEF" evidence="3">
    <location>
        <begin position="220"/>
        <end position="344"/>
    </location>
</feature>
<evidence type="ECO:0000313" key="5">
    <source>
        <dbReference type="Proteomes" id="UP001165263"/>
    </source>
</evidence>
<name>A0ABT2C0H9_9BURK</name>
<dbReference type="SUPFAM" id="SSF55073">
    <property type="entry name" value="Nucleotide cyclase"/>
    <property type="match status" value="1"/>
</dbReference>
<dbReference type="CDD" id="cd01949">
    <property type="entry name" value="GGDEF"/>
    <property type="match status" value="1"/>
</dbReference>
<dbReference type="RefSeq" id="WP_259449990.1">
    <property type="nucleotide sequence ID" value="NZ_CP119520.1"/>
</dbReference>
<evidence type="ECO:0000259" key="3">
    <source>
        <dbReference type="PROSITE" id="PS50887"/>
    </source>
</evidence>
<dbReference type="EMBL" id="JANUHC010000005">
    <property type="protein sequence ID" value="MCS0630896.1"/>
    <property type="molecule type" value="Genomic_DNA"/>
</dbReference>
<dbReference type="InterPro" id="IPR050469">
    <property type="entry name" value="Diguanylate_Cyclase"/>
</dbReference>
<dbReference type="PROSITE" id="PS50887">
    <property type="entry name" value="GGDEF"/>
    <property type="match status" value="1"/>
</dbReference>
<evidence type="ECO:0000256" key="2">
    <source>
        <dbReference type="ARBA" id="ARBA00034247"/>
    </source>
</evidence>
<reference evidence="4" key="1">
    <citation type="submission" date="2022-08" db="EMBL/GenBank/DDBJ databases">
        <title>Reclassification of Massilia species as members of the genera Telluria, Duganella, Pseudoduganella, Mokoshia gen. nov. and Zemynaea gen. nov. using orthogonal and non-orthogonal genome-based approaches.</title>
        <authorList>
            <person name="Bowman J.P."/>
        </authorList>
    </citation>
    <scope>NUCLEOTIDE SEQUENCE</scope>
    <source>
        <strain evidence="4">LMG 11547</strain>
    </source>
</reference>
<dbReference type="Gene3D" id="3.30.70.270">
    <property type="match status" value="1"/>
</dbReference>
<dbReference type="PANTHER" id="PTHR45138">
    <property type="entry name" value="REGULATORY COMPONENTS OF SENSORY TRANSDUCTION SYSTEM"/>
    <property type="match status" value="1"/>
</dbReference>
<keyword evidence="5" id="KW-1185">Reference proteome</keyword>
<dbReference type="PANTHER" id="PTHR45138:SF9">
    <property type="entry name" value="DIGUANYLATE CYCLASE DGCM-RELATED"/>
    <property type="match status" value="1"/>
</dbReference>
<accession>A0ABT2C0H9</accession>
<organism evidence="4 5">
    <name type="scientific">Telluria mixta</name>
    <dbReference type="NCBI Taxonomy" id="34071"/>
    <lineage>
        <taxon>Bacteria</taxon>
        <taxon>Pseudomonadati</taxon>
        <taxon>Pseudomonadota</taxon>
        <taxon>Betaproteobacteria</taxon>
        <taxon>Burkholderiales</taxon>
        <taxon>Oxalobacteraceae</taxon>
        <taxon>Telluria group</taxon>
        <taxon>Telluria</taxon>
    </lineage>
</organism>
<gene>
    <name evidence="4" type="ORF">NX786_16310</name>
</gene>
<dbReference type="SMART" id="SM00267">
    <property type="entry name" value="GGDEF"/>
    <property type="match status" value="1"/>
</dbReference>
<evidence type="ECO:0000313" key="4">
    <source>
        <dbReference type="EMBL" id="MCS0630896.1"/>
    </source>
</evidence>
<dbReference type="Pfam" id="PF00990">
    <property type="entry name" value="GGDEF"/>
    <property type="match status" value="1"/>
</dbReference>
<comment type="caution">
    <text evidence="4">The sequence shown here is derived from an EMBL/GenBank/DDBJ whole genome shotgun (WGS) entry which is preliminary data.</text>
</comment>
<dbReference type="NCBIfam" id="TIGR00254">
    <property type="entry name" value="GGDEF"/>
    <property type="match status" value="1"/>
</dbReference>
<sequence length="344" mass="37983">MMIKTAQAYELERMHALLGVSRELLQTDEVADVLALAGRAIVELAGAQEALLIVRCNGERVVAFDRRGRPLRADTSHPWYRIAADTLGGHGRQGTRGGRTMTLRVPAANAVAALAVGWDCDDADGRGSERRRLLTTILGLTVAALGKIQTRSSLEELVASQHEQMADSVRAHASELARRDAIEDEMRLVATTDVLTGLNNRRGFFVEAGQAFRLVRRRRAHSAVIFADVDNLKQVNDSLGHEAGDNLLCDAASVFRESFRGADVVARLGGDEFVAFTLDDAQPNVILSRLQDNLRAFNLMQERPYRVSVSAGIVECDPDGERGLRDYVLLADQQMYLEKRRRLH</sequence>
<dbReference type="InterPro" id="IPR029787">
    <property type="entry name" value="Nucleotide_cyclase"/>
</dbReference>